<feature type="transmembrane region" description="Helical" evidence="7">
    <location>
        <begin position="125"/>
        <end position="147"/>
    </location>
</feature>
<dbReference type="InterPro" id="IPR026034">
    <property type="entry name" value="MreD_proteobac"/>
</dbReference>
<name>A0A381ZY13_9ZZZZ</name>
<protein>
    <recommendedName>
        <fullName evidence="9">Rod shape-determining protein MreD</fullName>
    </recommendedName>
</protein>
<evidence type="ECO:0000256" key="7">
    <source>
        <dbReference type="SAM" id="Phobius"/>
    </source>
</evidence>
<proteinExistence type="predicted"/>
<dbReference type="EMBL" id="UINC01022982">
    <property type="protein sequence ID" value="SVA93737.1"/>
    <property type="molecule type" value="Genomic_DNA"/>
</dbReference>
<evidence type="ECO:0000256" key="6">
    <source>
        <dbReference type="ARBA" id="ARBA00023136"/>
    </source>
</evidence>
<accession>A0A381ZY13</accession>
<dbReference type="Pfam" id="PF04093">
    <property type="entry name" value="MreD"/>
    <property type="match status" value="1"/>
</dbReference>
<dbReference type="PIRSF" id="PIRSF018472">
    <property type="entry name" value="MreD_proteobac"/>
    <property type="match status" value="1"/>
</dbReference>
<gene>
    <name evidence="8" type="ORF">METZ01_LOCUS146591</name>
</gene>
<reference evidence="8" key="1">
    <citation type="submission" date="2018-05" db="EMBL/GenBank/DDBJ databases">
        <authorList>
            <person name="Lanie J.A."/>
            <person name="Ng W.-L."/>
            <person name="Kazmierczak K.M."/>
            <person name="Andrzejewski T.M."/>
            <person name="Davidsen T.M."/>
            <person name="Wayne K.J."/>
            <person name="Tettelin H."/>
            <person name="Glass J.I."/>
            <person name="Rusch D."/>
            <person name="Podicherti R."/>
            <person name="Tsui H.-C.T."/>
            <person name="Winkler M.E."/>
        </authorList>
    </citation>
    <scope>NUCLEOTIDE SEQUENCE</scope>
</reference>
<dbReference type="GO" id="GO:0005886">
    <property type="term" value="C:plasma membrane"/>
    <property type="evidence" value="ECO:0007669"/>
    <property type="project" value="UniProtKB-SubCell"/>
</dbReference>
<dbReference type="NCBIfam" id="TIGR03426">
    <property type="entry name" value="shape_MreD"/>
    <property type="match status" value="1"/>
</dbReference>
<dbReference type="GO" id="GO:0008360">
    <property type="term" value="P:regulation of cell shape"/>
    <property type="evidence" value="ECO:0007669"/>
    <property type="project" value="UniProtKB-KW"/>
</dbReference>
<evidence type="ECO:0008006" key="9">
    <source>
        <dbReference type="Google" id="ProtNLM"/>
    </source>
</evidence>
<dbReference type="InterPro" id="IPR007227">
    <property type="entry name" value="Cell_shape_determining_MreD"/>
</dbReference>
<feature type="transmembrane region" description="Helical" evidence="7">
    <location>
        <begin position="47"/>
        <end position="78"/>
    </location>
</feature>
<dbReference type="PANTHER" id="PTHR37484:SF1">
    <property type="entry name" value="ROD SHAPE-DETERMINING PROTEIN MRED"/>
    <property type="match status" value="1"/>
</dbReference>
<organism evidence="8">
    <name type="scientific">marine metagenome</name>
    <dbReference type="NCBI Taxonomy" id="408172"/>
    <lineage>
        <taxon>unclassified sequences</taxon>
        <taxon>metagenomes</taxon>
        <taxon>ecological metagenomes</taxon>
    </lineage>
</organism>
<keyword evidence="2" id="KW-1003">Cell membrane</keyword>
<evidence type="ECO:0000256" key="4">
    <source>
        <dbReference type="ARBA" id="ARBA00022960"/>
    </source>
</evidence>
<evidence type="ECO:0000256" key="2">
    <source>
        <dbReference type="ARBA" id="ARBA00022475"/>
    </source>
</evidence>
<evidence type="ECO:0000313" key="8">
    <source>
        <dbReference type="EMBL" id="SVA93737.1"/>
    </source>
</evidence>
<dbReference type="AlphaFoldDB" id="A0A381ZY13"/>
<evidence type="ECO:0000256" key="3">
    <source>
        <dbReference type="ARBA" id="ARBA00022692"/>
    </source>
</evidence>
<keyword evidence="5 7" id="KW-1133">Transmembrane helix</keyword>
<evidence type="ECO:0000256" key="1">
    <source>
        <dbReference type="ARBA" id="ARBA00004651"/>
    </source>
</evidence>
<keyword evidence="4" id="KW-0133">Cell shape</keyword>
<feature type="transmembrane region" description="Helical" evidence="7">
    <location>
        <begin position="90"/>
        <end position="110"/>
    </location>
</feature>
<dbReference type="PANTHER" id="PTHR37484">
    <property type="entry name" value="ROD SHAPE-DETERMINING PROTEIN MRED"/>
    <property type="match status" value="1"/>
</dbReference>
<keyword evidence="6 7" id="KW-0472">Membrane</keyword>
<keyword evidence="3 7" id="KW-0812">Transmembrane</keyword>
<sequence>MPLGTLIIALLLSILPLPEVIVSFRPDWVAIVLIYWSLFKPGRFGFLTVFWLGLVLDTLYGSLLGQHALALLTVTYVTRHFHLRIRVFPIWQMSVTVLALLVLYEFLLFWVDGVAARTVPAIDRWAPVVIGALLWPLIFASMSRLLGTKEREI</sequence>
<evidence type="ECO:0000256" key="5">
    <source>
        <dbReference type="ARBA" id="ARBA00022989"/>
    </source>
</evidence>
<comment type="subcellular location">
    <subcellularLocation>
        <location evidence="1">Cell membrane</location>
        <topology evidence="1">Multi-pass membrane protein</topology>
    </subcellularLocation>
</comment>